<gene>
    <name evidence="1" type="ORF">BDEG_24391</name>
</gene>
<sequence>MNTPLHSSQTSNELSLTLLDEFLDLVEALDDARMDSVTGGDASIIANGIYKMCSKSVIRRHCLAQTDLDVIDILAAFLSNCTAKNKRADRDWNNACELILQAIQSLVYIEKHALESNDILARTRPSIEDLISKKNSLTILRHTSGIVNLLGEVISIANEDVVGTSLVEISCQILSIIISNTNLACSHSSFEKLNLYYIPYAIWNSFGQLMRADLFVEHLRNQIVVLFKLWELFNAKDQADLFLGSLFCIANRDCILPSVSPTQLALEISEFLPDLIFTAKKVLSCKIQSLGKEHGERFAFVMESTRKVVRHTLQFLINLIFTRVKGAHQSKLLQVVHSELLDTYFTLRSKAVHMVVAQTSGDDHCVQLPSAHIYYTTSFDIKQSLKEIHTILIYGALDNTEISLNFALGVDYLLALLLELNPVSDSTKECQEFKKWMHLSCENKSEANLQKFLVVAEFVFEYYFKLITLHRNLPTLISDDNLRKGVQTMCRLSARLCFQAGNFSNRVSLESENTVLKNVERTKYTDQLQAKVVYLAQRHTRTWLTTCLSRPSMWIFLTDAIEMLSSSELHLAIKESKHLSKSTQHKHIDHLEMTIENKLNPNTKSKVRLHESVLSTPSVLSSFGSFNTLPPIVSADILHLKSAPTKTTHIHALNDTPQNTTDQHGFIPRPKIYYEKILSEIVSLVKHILGTHVLPQKQSLRPKSANVFCKTATLIGTNNEMNIQSDVDLCQSTKSTAHMSDTGLIHSPKSIVVELGWFLENGQWFFVLCLELFT</sequence>
<accession>A0A177WLX4</accession>
<dbReference type="Proteomes" id="UP000077115">
    <property type="component" value="Unassembled WGS sequence"/>
</dbReference>
<reference evidence="1 2" key="2">
    <citation type="submission" date="2016-05" db="EMBL/GenBank/DDBJ databases">
        <title>Lineage-specific infection strategies underlie the spectrum of fungal disease in amphibians.</title>
        <authorList>
            <person name="Cuomo C.A."/>
            <person name="Farrer R.A."/>
            <person name="James T."/>
            <person name="Longcore J."/>
            <person name="Birren B."/>
        </authorList>
    </citation>
    <scope>NUCLEOTIDE SEQUENCE [LARGE SCALE GENOMIC DNA]</scope>
    <source>
        <strain evidence="1 2">JEL423</strain>
    </source>
</reference>
<dbReference type="VEuPathDB" id="FungiDB:BDEG_24391"/>
<evidence type="ECO:0000313" key="2">
    <source>
        <dbReference type="Proteomes" id="UP000077115"/>
    </source>
</evidence>
<evidence type="ECO:0000313" key="1">
    <source>
        <dbReference type="EMBL" id="OAJ40685.1"/>
    </source>
</evidence>
<organism evidence="1 2">
    <name type="scientific">Batrachochytrium dendrobatidis (strain JEL423)</name>
    <dbReference type="NCBI Taxonomy" id="403673"/>
    <lineage>
        <taxon>Eukaryota</taxon>
        <taxon>Fungi</taxon>
        <taxon>Fungi incertae sedis</taxon>
        <taxon>Chytridiomycota</taxon>
        <taxon>Chytridiomycota incertae sedis</taxon>
        <taxon>Chytridiomycetes</taxon>
        <taxon>Rhizophydiales</taxon>
        <taxon>Rhizophydiales incertae sedis</taxon>
        <taxon>Batrachochytrium</taxon>
    </lineage>
</organism>
<reference evidence="1 2" key="1">
    <citation type="submission" date="2006-10" db="EMBL/GenBank/DDBJ databases">
        <title>The Genome Sequence of Batrachochytrium dendrobatidis JEL423.</title>
        <authorList>
            <consortium name="The Broad Institute Genome Sequencing Platform"/>
            <person name="Birren B."/>
            <person name="Lander E."/>
            <person name="Galagan J."/>
            <person name="Cuomo C."/>
            <person name="Devon K."/>
            <person name="Jaffe D."/>
            <person name="Butler J."/>
            <person name="Alvarez P."/>
            <person name="Gnerre S."/>
            <person name="Grabherr M."/>
            <person name="Kleber M."/>
            <person name="Mauceli E."/>
            <person name="Brockman W."/>
            <person name="Young S."/>
            <person name="LaButti K."/>
            <person name="Sykes S."/>
            <person name="DeCaprio D."/>
            <person name="Crawford M."/>
            <person name="Koehrsen M."/>
            <person name="Engels R."/>
            <person name="Montgomery P."/>
            <person name="Pearson M."/>
            <person name="Howarth C."/>
            <person name="Larson L."/>
            <person name="White J."/>
            <person name="O'Leary S."/>
            <person name="Kodira C."/>
            <person name="Zeng Q."/>
            <person name="Yandava C."/>
            <person name="Alvarado L."/>
            <person name="Longcore J."/>
            <person name="James T."/>
        </authorList>
    </citation>
    <scope>NUCLEOTIDE SEQUENCE [LARGE SCALE GENOMIC DNA]</scope>
    <source>
        <strain evidence="1 2">JEL423</strain>
    </source>
</reference>
<proteinExistence type="predicted"/>
<dbReference type="EMBL" id="DS022304">
    <property type="protein sequence ID" value="OAJ40685.1"/>
    <property type="molecule type" value="Genomic_DNA"/>
</dbReference>
<name>A0A177WLX4_BATDL</name>
<protein>
    <submittedName>
        <fullName evidence="1">Uncharacterized protein</fullName>
    </submittedName>
</protein>
<dbReference type="AlphaFoldDB" id="A0A177WLX4"/>